<feature type="transmembrane region" description="Helical" evidence="7">
    <location>
        <begin position="359"/>
        <end position="380"/>
    </location>
</feature>
<evidence type="ECO:0000313" key="9">
    <source>
        <dbReference type="Proteomes" id="UP000270296"/>
    </source>
</evidence>
<dbReference type="GO" id="GO:0044341">
    <property type="term" value="P:sodium-dependent phosphate transport"/>
    <property type="evidence" value="ECO:0007669"/>
    <property type="project" value="InterPro"/>
</dbReference>
<dbReference type="GO" id="GO:0016324">
    <property type="term" value="C:apical plasma membrane"/>
    <property type="evidence" value="ECO:0007669"/>
    <property type="project" value="UniProtKB-SubCell"/>
</dbReference>
<comment type="similarity">
    <text evidence="2">Belongs to the SLC34A transporter family.</text>
</comment>
<feature type="transmembrane region" description="Helical" evidence="7">
    <location>
        <begin position="289"/>
        <end position="309"/>
    </location>
</feature>
<proteinExistence type="inferred from homology"/>
<organism evidence="10">
    <name type="scientific">Soboliphyme baturini</name>
    <dbReference type="NCBI Taxonomy" id="241478"/>
    <lineage>
        <taxon>Eukaryota</taxon>
        <taxon>Metazoa</taxon>
        <taxon>Ecdysozoa</taxon>
        <taxon>Nematoda</taxon>
        <taxon>Enoplea</taxon>
        <taxon>Dorylaimia</taxon>
        <taxon>Dioctophymatida</taxon>
        <taxon>Dioctophymatoidea</taxon>
        <taxon>Soboliphymatidae</taxon>
        <taxon>Soboliphyme</taxon>
    </lineage>
</organism>
<reference evidence="8 9" key="2">
    <citation type="submission" date="2018-11" db="EMBL/GenBank/DDBJ databases">
        <authorList>
            <consortium name="Pathogen Informatics"/>
        </authorList>
    </citation>
    <scope>NUCLEOTIDE SEQUENCE [LARGE SCALE GENOMIC DNA]</scope>
</reference>
<feature type="transmembrane region" description="Helical" evidence="7">
    <location>
        <begin position="211"/>
        <end position="233"/>
    </location>
</feature>
<accession>A0A183IK22</accession>
<reference evidence="10" key="1">
    <citation type="submission" date="2016-06" db="UniProtKB">
        <authorList>
            <consortium name="WormBaseParasite"/>
        </authorList>
    </citation>
    <scope>IDENTIFICATION</scope>
</reference>
<dbReference type="NCBIfam" id="TIGR01013">
    <property type="entry name" value="2a58"/>
    <property type="match status" value="1"/>
</dbReference>
<sequence>MGVNIGTSMTNTLVSVAQSDDRSAFRRAFAGATVHDMFNILTVLVLLPLEVVSGYLFHLTSLIVSSMNLSGKHGTPPKMLQVITEPLTDLVIQLDKTLIENIAVSAVNEDIANLSLVKRKCGLSSVNNFTVATSVNNETADIFNFTVVDRSFKCHHLFANIDWADLTIGSVLLILSLIVLISCLMCIVKLLNSMLQGHVASLVHKTVNYDLPGCFSFLTGYLAILVGAVLTILVQSSSVFTSALTPLVGLGVLSVERMYPLTLGANVGTTFTSILAALASPPHTLANGLQVSMCHLFFNITGILLFYPVPFMRNLPISLAKLLGNKTAKYRWIAVLYILVMFFLFPAVIFGLSMAGTHVLVAVGTPCALLLLLVIVINIFQHKMPRYLPICLRDWNRLPKWMHSLEPLDHIISSVITRTQKLFLFPNCGWSCCRSPDTAPKSIAVSESRTKLLYSSRNVSRVPSISNSPSRSASRLVIQDATAVAATDGGLNFSAKPGPEQTMF</sequence>
<dbReference type="WBParaSite" id="SBAD_0000414401-mRNA-1">
    <property type="protein sequence ID" value="SBAD_0000414401-mRNA-1"/>
    <property type="gene ID" value="SBAD_0000414401"/>
</dbReference>
<feature type="transmembrane region" description="Helical" evidence="7">
    <location>
        <begin position="330"/>
        <end position="353"/>
    </location>
</feature>
<keyword evidence="3" id="KW-1003">Cell membrane</keyword>
<dbReference type="Proteomes" id="UP000270296">
    <property type="component" value="Unassembled WGS sequence"/>
</dbReference>
<dbReference type="EMBL" id="UZAM01008047">
    <property type="protein sequence ID" value="VDP02926.1"/>
    <property type="molecule type" value="Genomic_DNA"/>
</dbReference>
<keyword evidence="4 7" id="KW-0812">Transmembrane</keyword>
<gene>
    <name evidence="8" type="ORF">SBAD_LOCUS3968</name>
</gene>
<dbReference type="InterPro" id="IPR003841">
    <property type="entry name" value="Na/Pi_transpt"/>
</dbReference>
<evidence type="ECO:0000256" key="7">
    <source>
        <dbReference type="SAM" id="Phobius"/>
    </source>
</evidence>
<evidence type="ECO:0000313" key="8">
    <source>
        <dbReference type="EMBL" id="VDP02926.1"/>
    </source>
</evidence>
<evidence type="ECO:0000313" key="10">
    <source>
        <dbReference type="WBParaSite" id="SBAD_0000414401-mRNA-1"/>
    </source>
</evidence>
<feature type="transmembrane region" description="Helical" evidence="7">
    <location>
        <begin position="166"/>
        <end position="191"/>
    </location>
</feature>
<dbReference type="Pfam" id="PF02690">
    <property type="entry name" value="Na_Pi_cotrans"/>
    <property type="match status" value="1"/>
</dbReference>
<dbReference type="GO" id="GO:0005436">
    <property type="term" value="F:sodium:phosphate symporter activity"/>
    <property type="evidence" value="ECO:0007669"/>
    <property type="project" value="InterPro"/>
</dbReference>
<comment type="subcellular location">
    <subcellularLocation>
        <location evidence="1">Apical cell membrane</location>
        <topology evidence="1">Multi-pass membrane protein</topology>
    </subcellularLocation>
</comment>
<protein>
    <submittedName>
        <fullName evidence="10">Sodium-dependent phosphate transport protein 2B</fullName>
    </submittedName>
</protein>
<evidence type="ECO:0000256" key="5">
    <source>
        <dbReference type="ARBA" id="ARBA00022989"/>
    </source>
</evidence>
<keyword evidence="5 7" id="KW-1133">Transmembrane helix</keyword>
<dbReference type="AlphaFoldDB" id="A0A183IK22"/>
<dbReference type="PANTHER" id="PTHR10010">
    <property type="entry name" value="SOLUTE CARRIER FAMILY 34 SODIUM PHOSPHATE , MEMBER 2-RELATED"/>
    <property type="match status" value="1"/>
</dbReference>
<feature type="transmembrane region" description="Helical" evidence="7">
    <location>
        <begin position="239"/>
        <end position="256"/>
    </location>
</feature>
<keyword evidence="6 7" id="KW-0472">Membrane</keyword>
<dbReference type="OrthoDB" id="76259at2759"/>
<feature type="transmembrane region" description="Helical" evidence="7">
    <location>
        <begin position="37"/>
        <end position="57"/>
    </location>
</feature>
<evidence type="ECO:0000256" key="3">
    <source>
        <dbReference type="ARBA" id="ARBA00022475"/>
    </source>
</evidence>
<evidence type="ECO:0000256" key="2">
    <source>
        <dbReference type="ARBA" id="ARBA00005808"/>
    </source>
</evidence>
<evidence type="ECO:0000256" key="4">
    <source>
        <dbReference type="ARBA" id="ARBA00022692"/>
    </source>
</evidence>
<dbReference type="PANTHER" id="PTHR10010:SF46">
    <property type="entry name" value="SODIUM-DEPENDENT PHOSPHATE TRANSPORT PROTEIN 2B"/>
    <property type="match status" value="1"/>
</dbReference>
<evidence type="ECO:0000256" key="1">
    <source>
        <dbReference type="ARBA" id="ARBA00004424"/>
    </source>
</evidence>
<keyword evidence="9" id="KW-1185">Reference proteome</keyword>
<name>A0A183IK22_9BILA</name>
<feature type="transmembrane region" description="Helical" evidence="7">
    <location>
        <begin position="263"/>
        <end position="283"/>
    </location>
</feature>
<evidence type="ECO:0000256" key="6">
    <source>
        <dbReference type="ARBA" id="ARBA00023136"/>
    </source>
</evidence>